<keyword evidence="10" id="KW-0819">tRNA processing</keyword>
<dbReference type="EMBL" id="NRSZ01000550">
    <property type="protein sequence ID" value="PNY26452.1"/>
    <property type="molecule type" value="Genomic_DNA"/>
</dbReference>
<dbReference type="Pfam" id="PF13418">
    <property type="entry name" value="Beta-prop_TYW4"/>
    <property type="match status" value="1"/>
</dbReference>
<evidence type="ECO:0000256" key="15">
    <source>
        <dbReference type="ARBA" id="ARBA00049250"/>
    </source>
</evidence>
<dbReference type="SUPFAM" id="SSF51197">
    <property type="entry name" value="Clavaminate synthase-like"/>
    <property type="match status" value="1"/>
</dbReference>
<organism evidence="17 18">
    <name type="scientific">Tolypocladium capitatum</name>
    <dbReference type="NCBI Taxonomy" id="45235"/>
    <lineage>
        <taxon>Eukaryota</taxon>
        <taxon>Fungi</taxon>
        <taxon>Dikarya</taxon>
        <taxon>Ascomycota</taxon>
        <taxon>Pezizomycotina</taxon>
        <taxon>Sordariomycetes</taxon>
        <taxon>Hypocreomycetidae</taxon>
        <taxon>Hypocreales</taxon>
        <taxon>Ophiocordycipitaceae</taxon>
        <taxon>Tolypocladium</taxon>
    </lineage>
</organism>
<dbReference type="STRING" id="45235.A0A2K3QFZ2"/>
<dbReference type="InterPro" id="IPR007213">
    <property type="entry name" value="Ppm1/Ppm2/Tcmp"/>
</dbReference>
<evidence type="ECO:0000256" key="3">
    <source>
        <dbReference type="ARBA" id="ARBA00010703"/>
    </source>
</evidence>
<evidence type="ECO:0000256" key="13">
    <source>
        <dbReference type="ARBA" id="ARBA00030231"/>
    </source>
</evidence>
<dbReference type="InterPro" id="IPR041667">
    <property type="entry name" value="Cupin_8"/>
</dbReference>
<dbReference type="FunFam" id="2.60.120.650:FF:000043">
    <property type="entry name" value="tRNA wybutosine-synthesizing protein 4"/>
    <property type="match status" value="1"/>
</dbReference>
<evidence type="ECO:0000256" key="7">
    <source>
        <dbReference type="ARBA" id="ARBA00022603"/>
    </source>
</evidence>
<evidence type="ECO:0000259" key="16">
    <source>
        <dbReference type="PROSITE" id="PS51184"/>
    </source>
</evidence>
<keyword evidence="8 17" id="KW-0808">Transferase</keyword>
<evidence type="ECO:0000256" key="6">
    <source>
        <dbReference type="ARBA" id="ARBA00018045"/>
    </source>
</evidence>
<dbReference type="InterPro" id="IPR015915">
    <property type="entry name" value="Kelch-typ_b-propeller"/>
</dbReference>
<evidence type="ECO:0000256" key="10">
    <source>
        <dbReference type="ARBA" id="ARBA00022694"/>
    </source>
</evidence>
<dbReference type="PANTHER" id="PTHR46529">
    <property type="entry name" value="TRNA WYBUTOSINE-SYNTHESIZING PROTEIN 4"/>
    <property type="match status" value="1"/>
</dbReference>
<gene>
    <name evidence="17" type="ORF">TCAP_03618</name>
</gene>
<comment type="function">
    <text evidence="11">Probable S-adenosyl-L-methionine-dependent methyltransferase that acts as a component of the wybutosine biosynthesis pathway. Wybutosine is a hyper modified guanosine with a tricyclic base found at the 3'-position adjacent to the anticodon of eukaryotic phenylalanine tRNA. May methylate the carboxyl group of leucine residues to form alpha-leucine ester residues.</text>
</comment>
<evidence type="ECO:0000256" key="9">
    <source>
        <dbReference type="ARBA" id="ARBA00022691"/>
    </source>
</evidence>
<evidence type="ECO:0000256" key="4">
    <source>
        <dbReference type="ARBA" id="ARBA00012155"/>
    </source>
</evidence>
<comment type="pathway">
    <text evidence="2">tRNA modification; wybutosine-tRNA(Phe) biosynthesis.</text>
</comment>
<accession>A0A2K3QFZ2</accession>
<comment type="caution">
    <text evidence="17">The sequence shown here is derived from an EMBL/GenBank/DDBJ whole genome shotgun (WGS) entry which is preliminary data.</text>
</comment>
<dbReference type="PROSITE" id="PS51184">
    <property type="entry name" value="JMJC"/>
    <property type="match status" value="1"/>
</dbReference>
<dbReference type="Gene3D" id="6.10.140.1470">
    <property type="match status" value="1"/>
</dbReference>
<evidence type="ECO:0000256" key="1">
    <source>
        <dbReference type="ARBA" id="ARBA00001806"/>
    </source>
</evidence>
<dbReference type="Gene3D" id="3.40.50.150">
    <property type="entry name" value="Vaccinia Virus protein VP39"/>
    <property type="match status" value="1"/>
</dbReference>
<dbReference type="Gene3D" id="2.120.10.80">
    <property type="entry name" value="Kelch-type beta propeller"/>
    <property type="match status" value="1"/>
</dbReference>
<keyword evidence="9" id="KW-0949">S-adenosyl-L-methionine</keyword>
<dbReference type="SUPFAM" id="SSF53335">
    <property type="entry name" value="S-adenosyl-L-methionine-dependent methyltransferases"/>
    <property type="match status" value="1"/>
</dbReference>
<evidence type="ECO:0000256" key="5">
    <source>
        <dbReference type="ARBA" id="ARBA00012779"/>
    </source>
</evidence>
<dbReference type="Pfam" id="PF04072">
    <property type="entry name" value="LCM"/>
    <property type="match status" value="1"/>
</dbReference>
<comment type="similarity">
    <text evidence="3">Belongs to the methyltransferase superfamily. LCMT family.</text>
</comment>
<dbReference type="GO" id="GO:0031591">
    <property type="term" value="P:wybutosine biosynthetic process"/>
    <property type="evidence" value="ECO:0007669"/>
    <property type="project" value="TreeGrafter"/>
</dbReference>
<evidence type="ECO:0000313" key="18">
    <source>
        <dbReference type="Proteomes" id="UP000236621"/>
    </source>
</evidence>
<dbReference type="InterPro" id="IPR011043">
    <property type="entry name" value="Gal_Oxase/kelch_b-propeller"/>
</dbReference>
<dbReference type="InterPro" id="IPR029063">
    <property type="entry name" value="SAM-dependent_MTases_sf"/>
</dbReference>
<evidence type="ECO:0000313" key="17">
    <source>
        <dbReference type="EMBL" id="PNY26452.1"/>
    </source>
</evidence>
<dbReference type="EC" id="2.3.1.231" evidence="4"/>
<dbReference type="PANTHER" id="PTHR46529:SF1">
    <property type="entry name" value="TRNA WYBUTOSINE-SYNTHESIZING PROTEIN 4"/>
    <property type="match status" value="1"/>
</dbReference>
<comment type="catalytic activity">
    <reaction evidence="15">
        <text>7-[(3S)-(3-amino-3-methoxycarbonyl)propyl]wyosine(37) in tRNA(Phe) + S-adenosyl-L-methionine + CO2 = wybutosine(37) in tRNA(Phe) + S-adenosyl-L-homocysteine + 2 H(+)</text>
        <dbReference type="Rhea" id="RHEA:37119"/>
        <dbReference type="Rhea" id="RHEA-COMP:11844"/>
        <dbReference type="Rhea" id="RHEA-COMP:11847"/>
        <dbReference type="ChEBI" id="CHEBI:15378"/>
        <dbReference type="ChEBI" id="CHEBI:16526"/>
        <dbReference type="ChEBI" id="CHEBI:57856"/>
        <dbReference type="ChEBI" id="CHEBI:59789"/>
        <dbReference type="ChEBI" id="CHEBI:73544"/>
        <dbReference type="ChEBI" id="CHEBI:74275"/>
        <dbReference type="EC" id="2.3.1.231"/>
    </reaction>
</comment>
<evidence type="ECO:0000256" key="8">
    <source>
        <dbReference type="ARBA" id="ARBA00022679"/>
    </source>
</evidence>
<dbReference type="GO" id="GO:0008175">
    <property type="term" value="F:tRNA methyltransferase activity"/>
    <property type="evidence" value="ECO:0007669"/>
    <property type="project" value="TreeGrafter"/>
</dbReference>
<dbReference type="EC" id="2.1.1.290" evidence="5"/>
<feature type="domain" description="JmjC" evidence="16">
    <location>
        <begin position="808"/>
        <end position="962"/>
    </location>
</feature>
<dbReference type="UniPathway" id="UPA00375"/>
<dbReference type="GO" id="GO:0030488">
    <property type="term" value="P:tRNA methylation"/>
    <property type="evidence" value="ECO:0007669"/>
    <property type="project" value="TreeGrafter"/>
</dbReference>
<dbReference type="SUPFAM" id="SSF50965">
    <property type="entry name" value="Galactose oxidase, central domain"/>
    <property type="match status" value="1"/>
</dbReference>
<comment type="catalytic activity">
    <reaction evidence="1">
        <text>7-[(3S)-3-amino-3-carboxypropyl]wyosine(37) in tRNA(Phe) + S-adenosyl-L-methionine = 7-[(3S)-(3-amino-3-methoxycarbonyl)propyl]wyosine(37) in tRNA(Phe) + S-adenosyl-L-homocysteine</text>
        <dbReference type="Rhea" id="RHEA:36903"/>
        <dbReference type="Rhea" id="RHEA-COMP:10379"/>
        <dbReference type="Rhea" id="RHEA-COMP:11844"/>
        <dbReference type="ChEBI" id="CHEBI:57856"/>
        <dbReference type="ChEBI" id="CHEBI:59789"/>
        <dbReference type="ChEBI" id="CHEBI:73543"/>
        <dbReference type="ChEBI" id="CHEBI:74275"/>
        <dbReference type="EC" id="2.1.1.290"/>
    </reaction>
</comment>
<dbReference type="Pfam" id="PF13621">
    <property type="entry name" value="Cupin_8"/>
    <property type="match status" value="1"/>
</dbReference>
<sequence length="1007" mass="112821">MAPQTPCPGRPARSQALDDLIMGTNNSSIVSKRSVERLYYPDEPHFFRYFVKNFKRRSPLINRGYWLRLRAVDVVVRQFLTRRSASKKVVINLGCGSDVLPWQCHARHGSAYDGVLFVDIDYPDLMLKKRTVVLETPQLRELLGTDFEASESHKDQILLKSERYCQLGCDLRQLDKLRATLEAFIPLAECEVLFVAEVSVTYMDTHSADSLIHWASSIGKSEFCLLEQILPNGPDHPFAKTMLSHFDKLKTPPKSVSHYPTLESQRDRFKSRGWRRVDIWDLWEAWSSDYFLSSAERSALDQVEPFDEWEEFMLFARHYFIIHASATQVDGERPSQTLTPKPKLDYARADVEVMRYQENAPRRRFGDSLVTSNSMGRQFTVHMMGPTQRLTEVTVNWASPSHVLHVNGSRRLRCPSRGRGAECHWQSTWRLPVPLFRHSAIRLKGSSLALVMGGKVGPAKISEDCYVFDPERGWLRCQVRGFRPRPAFGAVVCSSTRSSDKEGVFYGLATGGIGNECPLQPASCYRQFFVLIVSAMLQRLTISQPAIEFEMVVPGPNNGNDLSLFGAKCVELGSCTLVCGGMGQDASSQGCCAMAVTVQDGGTYTALHLHSKSDGAQMPFMIGSSIIPSDRGVAVVGGGATCFSMGTFWETGVYSIRIPDQLWRHSSETASSSQTAGIEYMESRRVLGSTNGDNRLSETPAGKATMTAIPRINVDSEKAFDDVLRNGRPVVIEGLELGNCLQRWASEYMVERVGERTEVVVHECNKDTDKMDFNSKNFRYVTDSFGNVMTKIQAGSRMYLRSLSQEKPSEQPANIEMDFPRLAEDFCLPQELDYIRKNLFSSVLRVSGRVNMWLHYDVMANVYAQIVGHKRMILFPPSDVRHLSFAPGASSSSLDVFSKLDSPSLAATRPHEAVLKPGDVLFLPALWLHTAAPTSDMSVAVNVFFRDLESGYAAGRDVYGNRDLAAYEKGRLDAARIAKGFQQLPLETRRFYLARIADELQQAAEGV</sequence>
<keyword evidence="7 17" id="KW-0489">Methyltransferase</keyword>
<evidence type="ECO:0000256" key="12">
    <source>
        <dbReference type="ARBA" id="ARBA00029750"/>
    </source>
</evidence>
<dbReference type="SMART" id="SM00558">
    <property type="entry name" value="JmjC"/>
    <property type="match status" value="1"/>
</dbReference>
<protein>
    <recommendedName>
        <fullName evidence="6">tRNA wybutosine-synthesizing protein 4</fullName>
        <ecNumber evidence="5">2.1.1.290</ecNumber>
        <ecNumber evidence="4">2.3.1.231</ecNumber>
    </recommendedName>
    <alternativeName>
        <fullName evidence="13">Leucine carboxyl methyltransferase 2</fullName>
    </alternativeName>
    <alternativeName>
        <fullName evidence="14">tRNA(Phe) (7-(3-amino-3-(methoxycarbonyl)propyl)wyosine(37)-N)-methoxycarbonyltransferase</fullName>
    </alternativeName>
    <alternativeName>
        <fullName evidence="12">tRNA(Phe) (7-(3-amino-3-carboxypropyl)wyosine(37)-O)-methyltransferase</fullName>
    </alternativeName>
</protein>
<keyword evidence="18" id="KW-1185">Reference proteome</keyword>
<dbReference type="AlphaFoldDB" id="A0A2K3QFZ2"/>
<evidence type="ECO:0000256" key="14">
    <source>
        <dbReference type="ARBA" id="ARBA00030847"/>
    </source>
</evidence>
<dbReference type="InterPro" id="IPR003347">
    <property type="entry name" value="JmjC_dom"/>
</dbReference>
<name>A0A2K3QFZ2_9HYPO</name>
<reference evidence="17 18" key="1">
    <citation type="submission" date="2017-08" db="EMBL/GenBank/DDBJ databases">
        <title>Harnessing the power of phylogenomics to disentangle the directionality and signatures of interkingdom host jumping in the parasitic fungal genus Tolypocladium.</title>
        <authorList>
            <person name="Quandt C.A."/>
            <person name="Patterson W."/>
            <person name="Spatafora J.W."/>
        </authorList>
    </citation>
    <scope>NUCLEOTIDE SEQUENCE [LARGE SCALE GENOMIC DNA]</scope>
    <source>
        <strain evidence="17 18">CBS 113982</strain>
    </source>
</reference>
<dbReference type="Gene3D" id="2.60.120.650">
    <property type="entry name" value="Cupin"/>
    <property type="match status" value="1"/>
</dbReference>
<evidence type="ECO:0000256" key="2">
    <source>
        <dbReference type="ARBA" id="ARBA00004797"/>
    </source>
</evidence>
<dbReference type="OrthoDB" id="47172at2759"/>
<proteinExistence type="inferred from homology"/>
<evidence type="ECO:0000256" key="11">
    <source>
        <dbReference type="ARBA" id="ARBA00025588"/>
    </source>
</evidence>
<dbReference type="Proteomes" id="UP000236621">
    <property type="component" value="Unassembled WGS sequence"/>
</dbReference>